<organism evidence="9 10">
    <name type="scientific">Chitinophaga agri</name>
    <dbReference type="NCBI Taxonomy" id="2703787"/>
    <lineage>
        <taxon>Bacteria</taxon>
        <taxon>Pseudomonadati</taxon>
        <taxon>Bacteroidota</taxon>
        <taxon>Chitinophagia</taxon>
        <taxon>Chitinophagales</taxon>
        <taxon>Chitinophagaceae</taxon>
        <taxon>Chitinophaga</taxon>
    </lineage>
</organism>
<dbReference type="SMART" id="SM00089">
    <property type="entry name" value="PKD"/>
    <property type="match status" value="1"/>
</dbReference>
<evidence type="ECO:0000259" key="8">
    <source>
        <dbReference type="PROSITE" id="PS51007"/>
    </source>
</evidence>
<dbReference type="Proteomes" id="UP000476411">
    <property type="component" value="Chromosome"/>
</dbReference>
<dbReference type="GO" id="GO:0005506">
    <property type="term" value="F:iron ion binding"/>
    <property type="evidence" value="ECO:0007669"/>
    <property type="project" value="InterPro"/>
</dbReference>
<dbReference type="InterPro" id="IPR011042">
    <property type="entry name" value="6-blade_b-propeller_TolB-like"/>
</dbReference>
<dbReference type="InterPro" id="IPR002324">
    <property type="entry name" value="Cyt_c_ID"/>
</dbReference>
<feature type="binding site" description="covalent" evidence="6">
    <location>
        <position position="883"/>
    </location>
    <ligand>
        <name>heme c</name>
        <dbReference type="ChEBI" id="CHEBI:61717"/>
    </ligand>
</feature>
<evidence type="ECO:0000256" key="6">
    <source>
        <dbReference type="PIRSR" id="PIRSR602324-1"/>
    </source>
</evidence>
<dbReference type="Gene3D" id="2.60.120.260">
    <property type="entry name" value="Galactose-binding domain-like"/>
    <property type="match status" value="1"/>
</dbReference>
<dbReference type="GO" id="GO:0009055">
    <property type="term" value="F:electron transfer activity"/>
    <property type="evidence" value="ECO:0007669"/>
    <property type="project" value="InterPro"/>
</dbReference>
<feature type="domain" description="PKD" evidence="7">
    <location>
        <begin position="704"/>
        <end position="788"/>
    </location>
</feature>
<keyword evidence="10" id="KW-1185">Reference proteome</keyword>
<keyword evidence="5 6" id="KW-0408">Iron</keyword>
<feature type="domain" description="Cytochrome c" evidence="8">
    <location>
        <begin position="865"/>
        <end position="950"/>
    </location>
</feature>
<dbReference type="KEGG" id="chih:GWR21_06180"/>
<evidence type="ECO:0000313" key="10">
    <source>
        <dbReference type="Proteomes" id="UP000476411"/>
    </source>
</evidence>
<dbReference type="Pfam" id="PF06283">
    <property type="entry name" value="ThuA"/>
    <property type="match status" value="1"/>
</dbReference>
<dbReference type="PROSITE" id="PS51007">
    <property type="entry name" value="CYTC"/>
    <property type="match status" value="1"/>
</dbReference>
<evidence type="ECO:0000259" key="7">
    <source>
        <dbReference type="PROSITE" id="PS50093"/>
    </source>
</evidence>
<gene>
    <name evidence="9" type="ORF">GWR21_06180</name>
</gene>
<dbReference type="Pfam" id="PF18911">
    <property type="entry name" value="PKD_4"/>
    <property type="match status" value="1"/>
</dbReference>
<dbReference type="InterPro" id="IPR029062">
    <property type="entry name" value="Class_I_gatase-like"/>
</dbReference>
<dbReference type="SUPFAM" id="SSF50952">
    <property type="entry name" value="Soluble quinoprotein glucose dehydrogenase"/>
    <property type="match status" value="1"/>
</dbReference>
<keyword evidence="4" id="KW-0249">Electron transport</keyword>
<dbReference type="EMBL" id="CP048113">
    <property type="protein sequence ID" value="QHS59189.1"/>
    <property type="molecule type" value="Genomic_DNA"/>
</dbReference>
<feature type="binding site" description="covalent" evidence="6">
    <location>
        <position position="928"/>
    </location>
    <ligand>
        <name>heme c</name>
        <dbReference type="ChEBI" id="CHEBI:61717"/>
    </ligand>
</feature>
<proteinExistence type="predicted"/>
<dbReference type="InterPro" id="IPR011041">
    <property type="entry name" value="Quinoprot_gluc/sorb_DH_b-prop"/>
</dbReference>
<evidence type="ECO:0000313" key="9">
    <source>
        <dbReference type="EMBL" id="QHS59189.1"/>
    </source>
</evidence>
<reference evidence="9 10" key="1">
    <citation type="submission" date="2020-01" db="EMBL/GenBank/DDBJ databases">
        <title>Complete genome sequence of Chitinophaga sp. H33E-04 isolated from quinoa roots.</title>
        <authorList>
            <person name="Weon H.-Y."/>
            <person name="Lee S.A."/>
        </authorList>
    </citation>
    <scope>NUCLEOTIDE SEQUENCE [LARGE SCALE GENOMIC DNA]</scope>
    <source>
        <strain evidence="9 10">H33E-04</strain>
    </source>
</reference>
<dbReference type="InterPro" id="IPR005084">
    <property type="entry name" value="CBM6"/>
</dbReference>
<dbReference type="GO" id="GO:0030246">
    <property type="term" value="F:carbohydrate binding"/>
    <property type="evidence" value="ECO:0007669"/>
    <property type="project" value="InterPro"/>
</dbReference>
<accession>A0A6B9ZBH6</accession>
<comment type="PTM">
    <text evidence="6">Binds 1 heme c group covalently per subunit.</text>
</comment>
<dbReference type="SUPFAM" id="SSF46626">
    <property type="entry name" value="Cytochrome c"/>
    <property type="match status" value="1"/>
</dbReference>
<dbReference type="GO" id="GO:0020037">
    <property type="term" value="F:heme binding"/>
    <property type="evidence" value="ECO:0007669"/>
    <property type="project" value="InterPro"/>
</dbReference>
<dbReference type="SUPFAM" id="SSF49299">
    <property type="entry name" value="PKD domain"/>
    <property type="match status" value="1"/>
</dbReference>
<dbReference type="Gene3D" id="1.10.760.10">
    <property type="entry name" value="Cytochrome c-like domain"/>
    <property type="match status" value="1"/>
</dbReference>
<dbReference type="PANTHER" id="PTHR40469">
    <property type="entry name" value="SECRETED GLYCOSYL HYDROLASE"/>
    <property type="match status" value="1"/>
</dbReference>
<dbReference type="Pfam" id="PF07995">
    <property type="entry name" value="GSDH"/>
    <property type="match status" value="1"/>
</dbReference>
<keyword evidence="3 6" id="KW-0479">Metal-binding</keyword>
<dbReference type="Gene3D" id="3.40.50.880">
    <property type="match status" value="1"/>
</dbReference>
<dbReference type="Pfam" id="PF03422">
    <property type="entry name" value="CBM_6"/>
    <property type="match status" value="1"/>
</dbReference>
<dbReference type="Gene3D" id="2.60.40.10">
    <property type="entry name" value="Immunoglobulins"/>
    <property type="match status" value="1"/>
</dbReference>
<dbReference type="CDD" id="cd04084">
    <property type="entry name" value="CBM6_xylanase-like"/>
    <property type="match status" value="1"/>
</dbReference>
<dbReference type="InterPro" id="IPR012938">
    <property type="entry name" value="Glc/Sorbosone_DH"/>
</dbReference>
<keyword evidence="2 6" id="KW-0349">Heme</keyword>
<dbReference type="AlphaFoldDB" id="A0A6B9ZBH6"/>
<dbReference type="PANTHER" id="PTHR40469:SF2">
    <property type="entry name" value="GALACTOSE-BINDING DOMAIN-LIKE SUPERFAMILY PROTEIN"/>
    <property type="match status" value="1"/>
</dbReference>
<dbReference type="Gene3D" id="2.120.10.30">
    <property type="entry name" value="TolB, C-terminal domain"/>
    <property type="match status" value="1"/>
</dbReference>
<name>A0A6B9ZBH6_9BACT</name>
<sequence length="1143" mass="125547">MIRKDLSAFVLLSAFLTFGSICTNAQSLRVLVFSKTEGFRHSSITPGKAAFARMASEKNFAVDFTEDASLFKTPNLKRYNAVVFLNTTGDVLNEAQQQEFERYIQAGGGFLGIHAATDCEYDWPWYGRLAGAWFLDHPMPNNVQKGKFYVAEKNSFATREMPDTFEHTDEFYNFKQIDPGIHTLVKLDERSYTGGKNGDNHPISWYHDFDGGRSFYTNMGHTDETFSDPLFLKHLYAGLAYAMNADAPATLDYSKAKPEENRFTKVVLAEKLNEPMELTVLNDGRILFIERHGAVKLYNLKTKQLKTIATIPVSTKYKDREGKESEAEDGLLGLNKDPEFASNHWIYLYYSDPSKSQNILTRYTLNGDILDLKSKKVLLEIPTQREQCCHTGGSISWDAKGNLYLSTGDNTSPRATSYAPIDERELRAPWDAQKSSANTNDLRGKIIRIKPQADGSYTIPEDNLFAKGVAKTRPEIYIMGDRNPFRISVDKKSGFLYWGEIGPDANDPDSLGSPAGHDEINQARKAGNYGWPYFVGDNIAYPKVNFATNTANGKFDAAKPINTSPNNTGLTELPPAQKAFIWYPYGASKEFPLLGSGGRSAMAGPVFHSEDFSKSARPFPSYYDGKLLIYEWMRGWIMAVTLDKNGNYVSMERFMPGYKFSNPMDMEFADNGDLYMLEYGSGWFSANDDARLIRIEYNGGNRKPVIQLTPDKLGGAIPLQLHLSANGTTDPDGDTLQYVWKITAKNGYSKTMTGADANVTFSKAGLYKASLTVSDGKGAVATQSIELTAGNEAPGVSIDLGKNNKSFFTPGKTYKYHVDVKDREDGTLSGGRIKPTDILVNIDYVLPGQDNPVAETGHKAPVASSNYTRGLKLLTASDCRACHTDYKKSIGPAYFAVSKKYQGNNSALEQLVKKTISGGKGVWGDVAMPGHPQLSADDAAEMIRYILSLSKPKPVNKSLPVTGTYTAKIPAGDKGSGMFVFNATYTDKGSNGLPGITSIDSITLRNPVINPTKYDIVKDATKMSFSGNSFIIPTQSGSYIGLKNIDLTGITGIDLMAMAPKAQLNAAGGIIELHMDHPDGKLLGQTPFIGDAPGGSMFSSKPSQLPVTPTEGFHDIYLVFKNKDAAPGSSLMVVMNTTFKMAD</sequence>
<dbReference type="PRINTS" id="PR00606">
    <property type="entry name" value="CYTCHROMECID"/>
</dbReference>
<evidence type="ECO:0000256" key="3">
    <source>
        <dbReference type="ARBA" id="ARBA00022723"/>
    </source>
</evidence>
<dbReference type="CDD" id="cd00146">
    <property type="entry name" value="PKD"/>
    <property type="match status" value="1"/>
</dbReference>
<feature type="binding site" description="covalent" evidence="6">
    <location>
        <position position="879"/>
    </location>
    <ligand>
        <name>heme c</name>
        <dbReference type="ChEBI" id="CHEBI:61717"/>
    </ligand>
</feature>
<evidence type="ECO:0000256" key="1">
    <source>
        <dbReference type="ARBA" id="ARBA00022448"/>
    </source>
</evidence>
<dbReference type="RefSeq" id="WP_162330888.1">
    <property type="nucleotide sequence ID" value="NZ_CP048113.1"/>
</dbReference>
<evidence type="ECO:0000256" key="2">
    <source>
        <dbReference type="ARBA" id="ARBA00022617"/>
    </source>
</evidence>
<dbReference type="InterPro" id="IPR000601">
    <property type="entry name" value="PKD_dom"/>
</dbReference>
<evidence type="ECO:0000256" key="5">
    <source>
        <dbReference type="ARBA" id="ARBA00023004"/>
    </source>
</evidence>
<dbReference type="InterPro" id="IPR009056">
    <property type="entry name" value="Cyt_c-like_dom"/>
</dbReference>
<dbReference type="InterPro" id="IPR029010">
    <property type="entry name" value="ThuA-like"/>
</dbReference>
<dbReference type="SUPFAM" id="SSF52317">
    <property type="entry name" value="Class I glutamine amidotransferase-like"/>
    <property type="match status" value="1"/>
</dbReference>
<dbReference type="InterPro" id="IPR036909">
    <property type="entry name" value="Cyt_c-like_dom_sf"/>
</dbReference>
<dbReference type="InterPro" id="IPR022409">
    <property type="entry name" value="PKD/Chitinase_dom"/>
</dbReference>
<keyword evidence="1" id="KW-0813">Transport</keyword>
<dbReference type="InterPro" id="IPR013783">
    <property type="entry name" value="Ig-like_fold"/>
</dbReference>
<dbReference type="InterPro" id="IPR035986">
    <property type="entry name" value="PKD_dom_sf"/>
</dbReference>
<dbReference type="PROSITE" id="PS50093">
    <property type="entry name" value="PKD"/>
    <property type="match status" value="1"/>
</dbReference>
<protein>
    <submittedName>
        <fullName evidence="9">Cytochrome C</fullName>
    </submittedName>
</protein>
<dbReference type="Pfam" id="PF00034">
    <property type="entry name" value="Cytochrom_C"/>
    <property type="match status" value="1"/>
</dbReference>
<evidence type="ECO:0000256" key="4">
    <source>
        <dbReference type="ARBA" id="ARBA00022982"/>
    </source>
</evidence>